<evidence type="ECO:0000313" key="12">
    <source>
        <dbReference type="EMBL" id="ALA60530.1"/>
    </source>
</evidence>
<dbReference type="OrthoDB" id="8480284at2"/>
<keyword evidence="9" id="KW-0676">Redox-active center</keyword>
<keyword evidence="6" id="KW-0560">Oxidoreductase</keyword>
<dbReference type="AlphaFoldDB" id="A0A0K2GHV2"/>
<keyword evidence="7 10" id="KW-0472">Membrane</keyword>
<dbReference type="GO" id="GO:0048038">
    <property type="term" value="F:quinone binding"/>
    <property type="evidence" value="ECO:0007669"/>
    <property type="project" value="UniProtKB-KW"/>
</dbReference>
<protein>
    <submittedName>
        <fullName evidence="12">Type I restriction-modification system endonuclease (Modular protein)</fullName>
    </submittedName>
</protein>
<accession>A0A0K2GHV2</accession>
<dbReference type="GO" id="GO:0016020">
    <property type="term" value="C:membrane"/>
    <property type="evidence" value="ECO:0007669"/>
    <property type="project" value="UniProtKB-SubCell"/>
</dbReference>
<keyword evidence="12" id="KW-0255">Endonuclease</keyword>
<dbReference type="InterPro" id="IPR038354">
    <property type="entry name" value="VKOR_sf"/>
</dbReference>
<evidence type="ECO:0000256" key="1">
    <source>
        <dbReference type="ARBA" id="ARBA00004141"/>
    </source>
</evidence>
<keyword evidence="12" id="KW-0378">Hydrolase</keyword>
<evidence type="ECO:0000256" key="2">
    <source>
        <dbReference type="ARBA" id="ARBA00006214"/>
    </source>
</evidence>
<organism evidence="12 13">
    <name type="scientific">Nitrospira moscoviensis</name>
    <dbReference type="NCBI Taxonomy" id="42253"/>
    <lineage>
        <taxon>Bacteria</taxon>
        <taxon>Pseudomonadati</taxon>
        <taxon>Nitrospirota</taxon>
        <taxon>Nitrospiria</taxon>
        <taxon>Nitrospirales</taxon>
        <taxon>Nitrospiraceae</taxon>
        <taxon>Nitrospira</taxon>
    </lineage>
</organism>
<dbReference type="KEGG" id="nmv:NITMOv2_4148"/>
<keyword evidence="4" id="KW-0874">Quinone</keyword>
<dbReference type="PATRIC" id="fig|42253.5.peg.4096"/>
<comment type="similarity">
    <text evidence="2">Belongs to the VKOR family.</text>
</comment>
<name>A0A0K2GHV2_NITMO</name>
<feature type="transmembrane region" description="Helical" evidence="10">
    <location>
        <begin position="107"/>
        <end position="128"/>
    </location>
</feature>
<dbReference type="GO" id="GO:0016491">
    <property type="term" value="F:oxidoreductase activity"/>
    <property type="evidence" value="ECO:0007669"/>
    <property type="project" value="UniProtKB-KW"/>
</dbReference>
<feature type="domain" description="Vitamin K epoxide reductase" evidence="11">
    <location>
        <begin position="27"/>
        <end position="156"/>
    </location>
</feature>
<evidence type="ECO:0000256" key="5">
    <source>
        <dbReference type="ARBA" id="ARBA00022989"/>
    </source>
</evidence>
<evidence type="ECO:0000313" key="13">
    <source>
        <dbReference type="Proteomes" id="UP000069205"/>
    </source>
</evidence>
<sequence length="180" mass="19762">MNNGTRAQELRRELQHDESVALRRRRAIIGLSLVGMGSMAIVSAFQTGLLKHLPDPPLDRFRSDEVNSSDTAYHWGVPDGTISLAGHATNIVLAAYGRRDRALAEPWIPLAACAKAAAEAAVAVRYLFYEMPIVQKKWCGYCITDAVMHIGAFAFTLPEARDAATRVRSELVEARKEIAA</sequence>
<comment type="subcellular location">
    <subcellularLocation>
        <location evidence="1">Membrane</location>
        <topology evidence="1">Multi-pass membrane protein</topology>
    </subcellularLocation>
</comment>
<evidence type="ECO:0000256" key="9">
    <source>
        <dbReference type="ARBA" id="ARBA00023284"/>
    </source>
</evidence>
<dbReference type="STRING" id="42253.NITMOv2_4148"/>
<evidence type="ECO:0000256" key="8">
    <source>
        <dbReference type="ARBA" id="ARBA00023157"/>
    </source>
</evidence>
<dbReference type="InterPro" id="IPR012932">
    <property type="entry name" value="VKOR"/>
</dbReference>
<evidence type="ECO:0000256" key="7">
    <source>
        <dbReference type="ARBA" id="ARBA00023136"/>
    </source>
</evidence>
<dbReference type="Pfam" id="PF07884">
    <property type="entry name" value="VKOR"/>
    <property type="match status" value="1"/>
</dbReference>
<dbReference type="GO" id="GO:0004519">
    <property type="term" value="F:endonuclease activity"/>
    <property type="evidence" value="ECO:0007669"/>
    <property type="project" value="UniProtKB-KW"/>
</dbReference>
<dbReference type="EMBL" id="CP011801">
    <property type="protein sequence ID" value="ALA60530.1"/>
    <property type="molecule type" value="Genomic_DNA"/>
</dbReference>
<keyword evidence="5 10" id="KW-1133">Transmembrane helix</keyword>
<evidence type="ECO:0000259" key="11">
    <source>
        <dbReference type="Pfam" id="PF07884"/>
    </source>
</evidence>
<evidence type="ECO:0000256" key="4">
    <source>
        <dbReference type="ARBA" id="ARBA00022719"/>
    </source>
</evidence>
<keyword evidence="12" id="KW-0540">Nuclease</keyword>
<keyword evidence="13" id="KW-1185">Reference proteome</keyword>
<dbReference type="Proteomes" id="UP000069205">
    <property type="component" value="Chromosome"/>
</dbReference>
<evidence type="ECO:0000256" key="6">
    <source>
        <dbReference type="ARBA" id="ARBA00023002"/>
    </source>
</evidence>
<reference evidence="12 13" key="1">
    <citation type="journal article" date="2015" name="Proc. Natl. Acad. Sci. U.S.A.">
        <title>Expanded metabolic versatility of ubiquitous nitrite-oxidizing bacteria from the genus Nitrospira.</title>
        <authorList>
            <person name="Koch H."/>
            <person name="Lucker S."/>
            <person name="Albertsen M."/>
            <person name="Kitzinger K."/>
            <person name="Herbold C."/>
            <person name="Spieck E."/>
            <person name="Nielsen P.H."/>
            <person name="Wagner M."/>
            <person name="Daims H."/>
        </authorList>
    </citation>
    <scope>NUCLEOTIDE SEQUENCE [LARGE SCALE GENOMIC DNA]</scope>
    <source>
        <strain evidence="12 13">NSP M-1</strain>
    </source>
</reference>
<gene>
    <name evidence="12" type="ORF">NITMOv2_4148</name>
</gene>
<feature type="transmembrane region" description="Helical" evidence="10">
    <location>
        <begin position="28"/>
        <end position="49"/>
    </location>
</feature>
<keyword evidence="3 10" id="KW-0812">Transmembrane</keyword>
<proteinExistence type="inferred from homology"/>
<evidence type="ECO:0000256" key="3">
    <source>
        <dbReference type="ARBA" id="ARBA00022692"/>
    </source>
</evidence>
<keyword evidence="8" id="KW-1015">Disulfide bond</keyword>
<dbReference type="Gene3D" id="1.20.1440.130">
    <property type="entry name" value="VKOR domain"/>
    <property type="match status" value="1"/>
</dbReference>
<dbReference type="RefSeq" id="WP_053381375.1">
    <property type="nucleotide sequence ID" value="NZ_CP011801.1"/>
</dbReference>
<evidence type="ECO:0000256" key="10">
    <source>
        <dbReference type="SAM" id="Phobius"/>
    </source>
</evidence>